<reference evidence="2 3" key="1">
    <citation type="submission" date="2020-02" db="EMBL/GenBank/DDBJ databases">
        <title>Comparative genomics of sulfur disproportionating microorganisms.</title>
        <authorList>
            <person name="Ward L.M."/>
            <person name="Bertran E."/>
            <person name="Johnston D.T."/>
        </authorList>
    </citation>
    <scope>NUCLEOTIDE SEQUENCE [LARGE SCALE GENOMIC DNA]</scope>
    <source>
        <strain evidence="2 3">DSM 3696</strain>
    </source>
</reference>
<evidence type="ECO:0000313" key="2">
    <source>
        <dbReference type="EMBL" id="NDY58326.1"/>
    </source>
</evidence>
<proteinExistence type="predicted"/>
<dbReference type="PANTHER" id="PTHR30188:SF3">
    <property type="entry name" value="ABC TRANSPORTER PERMEASE"/>
    <property type="match status" value="1"/>
</dbReference>
<dbReference type="Pfam" id="PF02405">
    <property type="entry name" value="MlaE"/>
    <property type="match status" value="1"/>
</dbReference>
<keyword evidence="1" id="KW-0472">Membrane</keyword>
<dbReference type="AlphaFoldDB" id="A0A7K3NQ48"/>
<dbReference type="EMBL" id="JAAGRQ010000092">
    <property type="protein sequence ID" value="NDY58326.1"/>
    <property type="molecule type" value="Genomic_DNA"/>
</dbReference>
<protein>
    <submittedName>
        <fullName evidence="2">ABC transporter permease</fullName>
    </submittedName>
</protein>
<evidence type="ECO:0000313" key="3">
    <source>
        <dbReference type="Proteomes" id="UP000469724"/>
    </source>
</evidence>
<accession>A0A7K3NQ48</accession>
<dbReference type="GO" id="GO:0043190">
    <property type="term" value="C:ATP-binding cassette (ABC) transporter complex"/>
    <property type="evidence" value="ECO:0007669"/>
    <property type="project" value="InterPro"/>
</dbReference>
<sequence length="384" mass="39948">MTKKQISQTTPLATCAVTRDGGAVRVALAGDWRMGAAIPDVQAVATAMQGSEKPASLTFESAGVTGWDSRLLAFCLRIMRLAEAAGVAADTTGLPEGAGSLMDLAVKVPERKGAAKADVSESFLDRVGGAVLGIGQSVSNLLEFLGEVALACGSFVRGRAVFQRSQLMLLIKQAGIDALPIVSLISLLVGLILAFVGAIQLQQFGAQIYVSTIVGIAMVRVMGAIMTGIIMAGRTGAAYAAELGTMQVNEEIDALRTFGFSPTEFLVLPRLIALVFMMPLLCIYADLMGVLGGFIVGSLMLGINPVQYFSNTWQSVPLANFWIGLVHSTVFGVLVALAGCYRGMRCGRSALAVGQAATSAVVTSILAIIIATAIITVVCNILGV</sequence>
<gene>
    <name evidence="2" type="ORF">G3N56_16455</name>
</gene>
<dbReference type="PANTHER" id="PTHR30188">
    <property type="entry name" value="ABC TRANSPORTER PERMEASE PROTEIN-RELATED"/>
    <property type="match status" value="1"/>
</dbReference>
<organism evidence="2 3">
    <name type="scientific">Desulfolutivibrio sulfodismutans</name>
    <dbReference type="NCBI Taxonomy" id="63561"/>
    <lineage>
        <taxon>Bacteria</taxon>
        <taxon>Pseudomonadati</taxon>
        <taxon>Thermodesulfobacteriota</taxon>
        <taxon>Desulfovibrionia</taxon>
        <taxon>Desulfovibrionales</taxon>
        <taxon>Desulfovibrionaceae</taxon>
        <taxon>Desulfolutivibrio</taxon>
    </lineage>
</organism>
<dbReference type="GO" id="GO:0005548">
    <property type="term" value="F:phospholipid transporter activity"/>
    <property type="evidence" value="ECO:0007669"/>
    <property type="project" value="TreeGrafter"/>
</dbReference>
<feature type="transmembrane region" description="Helical" evidence="1">
    <location>
        <begin position="271"/>
        <end position="301"/>
    </location>
</feature>
<keyword evidence="1" id="KW-0812">Transmembrane</keyword>
<feature type="transmembrane region" description="Helical" evidence="1">
    <location>
        <begin position="208"/>
        <end position="232"/>
    </location>
</feature>
<dbReference type="InterPro" id="IPR030802">
    <property type="entry name" value="Permease_MalE"/>
</dbReference>
<keyword evidence="1" id="KW-1133">Transmembrane helix</keyword>
<feature type="transmembrane region" description="Helical" evidence="1">
    <location>
        <begin position="321"/>
        <end position="341"/>
    </location>
</feature>
<comment type="caution">
    <text evidence="2">The sequence shown here is derived from an EMBL/GenBank/DDBJ whole genome shotgun (WGS) entry which is preliminary data.</text>
</comment>
<dbReference type="RefSeq" id="WP_163303398.1">
    <property type="nucleotide sequence ID" value="NZ_JAAGRQ010000092.1"/>
</dbReference>
<feature type="transmembrane region" description="Helical" evidence="1">
    <location>
        <begin position="361"/>
        <end position="383"/>
    </location>
</feature>
<dbReference type="Proteomes" id="UP000469724">
    <property type="component" value="Unassembled WGS sequence"/>
</dbReference>
<evidence type="ECO:0000256" key="1">
    <source>
        <dbReference type="SAM" id="Phobius"/>
    </source>
</evidence>
<feature type="transmembrane region" description="Helical" evidence="1">
    <location>
        <begin position="174"/>
        <end position="196"/>
    </location>
</feature>
<name>A0A7K3NQ48_9BACT</name>
<keyword evidence="3" id="KW-1185">Reference proteome</keyword>